<name>A0A9X2L1A7_9BACT</name>
<keyword evidence="3" id="KW-1185">Reference proteome</keyword>
<proteinExistence type="predicted"/>
<accession>A0A9X2L1A7</accession>
<gene>
    <name evidence="2" type="ORF">NM125_02660</name>
</gene>
<dbReference type="GO" id="GO:0047474">
    <property type="term" value="F:long-chain fatty acid--protein ligase activity"/>
    <property type="evidence" value="ECO:0007669"/>
    <property type="project" value="InterPro"/>
</dbReference>
<feature type="domain" description="Acyl-protein synthetase LuxE" evidence="1">
    <location>
        <begin position="162"/>
        <end position="330"/>
    </location>
</feature>
<evidence type="ECO:0000313" key="2">
    <source>
        <dbReference type="EMBL" id="MCP9290481.1"/>
    </source>
</evidence>
<sequence>MITPEEIFDAGTSLEKKAVQVFEFQRNNNPVYQRFCKALEIGEATSLSEIPLLPIQAFKDTEVLTAPENSKFKIQNLEFQSSGTSGMSRSRHVVPDPELYHQSIIRGMKHFYELDDYVIWAYTPGYIENPDSSLIWMLNALMEREESGLSRFMDLGQPINKAELKKVQNSGKKLMLFGAAFGLLDILDKGKIRLPEDAVILETGGMKTHRREITKTELHDQLAKGFGLPKSQVHSEYGMAELLSQAYSQEEEWFECVPWMNVSIRNPKNPMEEAEYGEEGLIGVIDLANLYSCSFILTGDKGLQRADGKFQVLGRWNPDNLRGCNFLIDQD</sequence>
<comment type="caution">
    <text evidence="2">The sequence shown here is derived from an EMBL/GenBank/DDBJ whole genome shotgun (WGS) entry which is preliminary data.</text>
</comment>
<dbReference type="InterPro" id="IPR007534">
    <property type="entry name" value="LuxE"/>
</dbReference>
<evidence type="ECO:0000259" key="1">
    <source>
        <dbReference type="Pfam" id="PF04443"/>
    </source>
</evidence>
<dbReference type="EMBL" id="JANDBC010000001">
    <property type="protein sequence ID" value="MCP9290481.1"/>
    <property type="molecule type" value="Genomic_DNA"/>
</dbReference>
<dbReference type="AlphaFoldDB" id="A0A9X2L1A7"/>
<evidence type="ECO:0000313" key="3">
    <source>
        <dbReference type="Proteomes" id="UP001139125"/>
    </source>
</evidence>
<dbReference type="Proteomes" id="UP001139125">
    <property type="component" value="Unassembled WGS sequence"/>
</dbReference>
<dbReference type="Pfam" id="PF04443">
    <property type="entry name" value="LuxE"/>
    <property type="match status" value="1"/>
</dbReference>
<dbReference type="RefSeq" id="WP_255132597.1">
    <property type="nucleotide sequence ID" value="NZ_JANDBC010000001.1"/>
</dbReference>
<organism evidence="2 3">
    <name type="scientific">Gracilimonas sediminicola</name>
    <dbReference type="NCBI Taxonomy" id="2952158"/>
    <lineage>
        <taxon>Bacteria</taxon>
        <taxon>Pseudomonadati</taxon>
        <taxon>Balneolota</taxon>
        <taxon>Balneolia</taxon>
        <taxon>Balneolales</taxon>
        <taxon>Balneolaceae</taxon>
        <taxon>Gracilimonas</taxon>
    </lineage>
</organism>
<protein>
    <recommendedName>
        <fullName evidence="1">Acyl-protein synthetase LuxE domain-containing protein</fullName>
    </recommendedName>
</protein>
<dbReference type="GO" id="GO:0008218">
    <property type="term" value="P:bioluminescence"/>
    <property type="evidence" value="ECO:0007669"/>
    <property type="project" value="InterPro"/>
</dbReference>
<reference evidence="2" key="1">
    <citation type="submission" date="2022-06" db="EMBL/GenBank/DDBJ databases">
        <title>Gracilimonas sp. CAU 1638 isolated from sea sediment.</title>
        <authorList>
            <person name="Kim W."/>
        </authorList>
    </citation>
    <scope>NUCLEOTIDE SEQUENCE</scope>
    <source>
        <strain evidence="2">CAU 1638</strain>
    </source>
</reference>